<proteinExistence type="predicted"/>
<sequence>MILNNHSFLMYISLFFVSAVNALSFRTSNYRLSWTNCGPISDPAQLKSLTINPDPIRIPGKIIHTTAAVVDGSSSRRNVQECL</sequence>
<dbReference type="EMBL" id="CAJOBH010251838">
    <property type="protein sequence ID" value="CAF5140336.1"/>
    <property type="molecule type" value="Genomic_DNA"/>
</dbReference>
<dbReference type="Proteomes" id="UP000681720">
    <property type="component" value="Unassembled WGS sequence"/>
</dbReference>
<comment type="caution">
    <text evidence="4">The sequence shown here is derived from an EMBL/GenBank/DDBJ whole genome shotgun (WGS) entry which is preliminary data.</text>
</comment>
<gene>
    <name evidence="3" type="ORF">BYL167_LOCUS70070</name>
    <name evidence="4" type="ORF">GIL414_LOCUS80380</name>
</gene>
<dbReference type="Proteomes" id="UP000681967">
    <property type="component" value="Unassembled WGS sequence"/>
</dbReference>
<evidence type="ECO:0000313" key="5">
    <source>
        <dbReference type="Proteomes" id="UP000681720"/>
    </source>
</evidence>
<feature type="signal peptide" evidence="2">
    <location>
        <begin position="1"/>
        <end position="22"/>
    </location>
</feature>
<dbReference type="EMBL" id="CAJOBJ010354734">
    <property type="protein sequence ID" value="CAF5212741.1"/>
    <property type="molecule type" value="Genomic_DNA"/>
</dbReference>
<organism evidence="4 5">
    <name type="scientific">Rotaria magnacalcarata</name>
    <dbReference type="NCBI Taxonomy" id="392030"/>
    <lineage>
        <taxon>Eukaryota</taxon>
        <taxon>Metazoa</taxon>
        <taxon>Spiralia</taxon>
        <taxon>Gnathifera</taxon>
        <taxon>Rotifera</taxon>
        <taxon>Eurotatoria</taxon>
        <taxon>Bdelloidea</taxon>
        <taxon>Philodinida</taxon>
        <taxon>Philodinidae</taxon>
        <taxon>Rotaria</taxon>
    </lineage>
</organism>
<dbReference type="AlphaFoldDB" id="A0A8S3J7F7"/>
<evidence type="ECO:0000256" key="1">
    <source>
        <dbReference type="ARBA" id="ARBA00022729"/>
    </source>
</evidence>
<keyword evidence="1 2" id="KW-0732">Signal</keyword>
<accession>A0A8S3J7F7</accession>
<evidence type="ECO:0000313" key="3">
    <source>
        <dbReference type="EMBL" id="CAF5140336.1"/>
    </source>
</evidence>
<dbReference type="SUPFAM" id="SSF63707">
    <property type="entry name" value="Ganglioside M2 (gm2) activator"/>
    <property type="match status" value="1"/>
</dbReference>
<feature type="chain" id="PRO_5036434830" evidence="2">
    <location>
        <begin position="23"/>
        <end position="83"/>
    </location>
</feature>
<evidence type="ECO:0000313" key="4">
    <source>
        <dbReference type="EMBL" id="CAF5212741.1"/>
    </source>
</evidence>
<evidence type="ECO:0000256" key="2">
    <source>
        <dbReference type="SAM" id="SignalP"/>
    </source>
</evidence>
<dbReference type="InterPro" id="IPR036846">
    <property type="entry name" value="GM2-AP_sf"/>
</dbReference>
<name>A0A8S3J7F7_9BILA</name>
<protein>
    <submittedName>
        <fullName evidence="4">Uncharacterized protein</fullName>
    </submittedName>
</protein>
<reference evidence="4" key="1">
    <citation type="submission" date="2021-02" db="EMBL/GenBank/DDBJ databases">
        <authorList>
            <person name="Nowell W R."/>
        </authorList>
    </citation>
    <scope>NUCLEOTIDE SEQUENCE</scope>
</reference>
<dbReference type="Gene3D" id="2.70.220.10">
    <property type="entry name" value="Ganglioside GM2 activator"/>
    <property type="match status" value="1"/>
</dbReference>